<accession>A0AAD4J4Q0</accession>
<evidence type="ECO:0000256" key="1">
    <source>
        <dbReference type="ARBA" id="ARBA00004370"/>
    </source>
</evidence>
<dbReference type="GO" id="GO:0005886">
    <property type="term" value="C:plasma membrane"/>
    <property type="evidence" value="ECO:0007669"/>
    <property type="project" value="TreeGrafter"/>
</dbReference>
<keyword evidence="2" id="KW-0472">Membrane</keyword>
<reference evidence="3 4" key="1">
    <citation type="journal article" date="2021" name="Nat. Commun.">
        <title>Incipient diploidization of the medicinal plant Perilla within 10,000 years.</title>
        <authorList>
            <person name="Zhang Y."/>
            <person name="Shen Q."/>
            <person name="Leng L."/>
            <person name="Zhang D."/>
            <person name="Chen S."/>
            <person name="Shi Y."/>
            <person name="Ning Z."/>
            <person name="Chen S."/>
        </authorList>
    </citation>
    <scope>NUCLEOTIDE SEQUENCE [LARGE SCALE GENOMIC DNA]</scope>
    <source>
        <strain evidence="4">cv. PC099</strain>
    </source>
</reference>
<evidence type="ECO:0000313" key="4">
    <source>
        <dbReference type="Proteomes" id="UP001190926"/>
    </source>
</evidence>
<proteinExistence type="predicted"/>
<sequence>MCSFFKCIGCCCCCLFLIVLTLGVVITYFYAVYVPHVPLYEIEKLEVKAFDMHPDLTLDTQILVTVRAYNPNSNIGFVYGDNGTVSLVFNQTDVLCSGKPPNFMQGHNNVTMIKVDLAGKSKFGPGLQAAYDENQKSQKPVPLLVTVEMPMRVVIEHVPLREFRVFVNSSLMVDNLAPNKTIKIVSSDTVFHFEF</sequence>
<comment type="subcellular location">
    <subcellularLocation>
        <location evidence="1">Membrane</location>
    </subcellularLocation>
</comment>
<dbReference type="EMBL" id="SDAM02000152">
    <property type="protein sequence ID" value="KAH6827147.1"/>
    <property type="molecule type" value="Genomic_DNA"/>
</dbReference>
<evidence type="ECO:0000256" key="2">
    <source>
        <dbReference type="ARBA" id="ARBA00023136"/>
    </source>
</evidence>
<comment type="caution">
    <text evidence="3">The sequence shown here is derived from an EMBL/GenBank/DDBJ whole genome shotgun (WGS) entry which is preliminary data.</text>
</comment>
<protein>
    <recommendedName>
        <fullName evidence="5">Late embryogenesis abundant protein LEA-2 subgroup domain-containing protein</fullName>
    </recommendedName>
</protein>
<dbReference type="InterPro" id="IPR044839">
    <property type="entry name" value="NDR1-like"/>
</dbReference>
<gene>
    <name evidence="3" type="ORF">C2S53_016101</name>
</gene>
<dbReference type="PANTHER" id="PTHR31234:SF72">
    <property type="entry name" value="NDR1_HIN1-LIKE PROTEIN 6"/>
    <property type="match status" value="1"/>
</dbReference>
<name>A0AAD4J4Q0_PERFH</name>
<evidence type="ECO:0000313" key="3">
    <source>
        <dbReference type="EMBL" id="KAH6827147.1"/>
    </source>
</evidence>
<organism evidence="3 4">
    <name type="scientific">Perilla frutescens var. hirtella</name>
    <name type="common">Perilla citriodora</name>
    <name type="synonym">Perilla setoyensis</name>
    <dbReference type="NCBI Taxonomy" id="608512"/>
    <lineage>
        <taxon>Eukaryota</taxon>
        <taxon>Viridiplantae</taxon>
        <taxon>Streptophyta</taxon>
        <taxon>Embryophyta</taxon>
        <taxon>Tracheophyta</taxon>
        <taxon>Spermatophyta</taxon>
        <taxon>Magnoliopsida</taxon>
        <taxon>eudicotyledons</taxon>
        <taxon>Gunneridae</taxon>
        <taxon>Pentapetalae</taxon>
        <taxon>asterids</taxon>
        <taxon>lamiids</taxon>
        <taxon>Lamiales</taxon>
        <taxon>Lamiaceae</taxon>
        <taxon>Nepetoideae</taxon>
        <taxon>Elsholtzieae</taxon>
        <taxon>Perilla</taxon>
    </lineage>
</organism>
<evidence type="ECO:0008006" key="5">
    <source>
        <dbReference type="Google" id="ProtNLM"/>
    </source>
</evidence>
<dbReference type="Proteomes" id="UP001190926">
    <property type="component" value="Unassembled WGS sequence"/>
</dbReference>
<dbReference type="PANTHER" id="PTHR31234">
    <property type="entry name" value="LATE EMBRYOGENESIS ABUNDANT (LEA) HYDROXYPROLINE-RICH GLYCOPROTEIN FAMILY"/>
    <property type="match status" value="1"/>
</dbReference>
<dbReference type="GO" id="GO:0098542">
    <property type="term" value="P:defense response to other organism"/>
    <property type="evidence" value="ECO:0007669"/>
    <property type="project" value="InterPro"/>
</dbReference>
<dbReference type="AlphaFoldDB" id="A0AAD4J4Q0"/>
<keyword evidence="4" id="KW-1185">Reference proteome</keyword>